<dbReference type="EMBL" id="JASXSV010000006">
    <property type="protein sequence ID" value="MDP0588678.1"/>
    <property type="molecule type" value="Genomic_DNA"/>
</dbReference>
<evidence type="ECO:0000256" key="2">
    <source>
        <dbReference type="ARBA" id="ARBA00022737"/>
    </source>
</evidence>
<dbReference type="Pfam" id="PF23892">
    <property type="entry name" value="Ig_CycH"/>
    <property type="match status" value="1"/>
</dbReference>
<evidence type="ECO:0000313" key="8">
    <source>
        <dbReference type="EMBL" id="MDP0588678.1"/>
    </source>
</evidence>
<evidence type="ECO:0000256" key="1">
    <source>
        <dbReference type="ARBA" id="ARBA00004196"/>
    </source>
</evidence>
<dbReference type="SUPFAM" id="SSF48452">
    <property type="entry name" value="TPR-like"/>
    <property type="match status" value="1"/>
</dbReference>
<keyword evidence="3" id="KW-0201">Cytochrome c-type biogenesis</keyword>
<organism evidence="8 9">
    <name type="scientific">Candidatus Endonucleibacter bathymodioli</name>
    <dbReference type="NCBI Taxonomy" id="539814"/>
    <lineage>
        <taxon>Bacteria</taxon>
        <taxon>Pseudomonadati</taxon>
        <taxon>Pseudomonadota</taxon>
        <taxon>Gammaproteobacteria</taxon>
        <taxon>Oceanospirillales</taxon>
        <taxon>Endozoicomonadaceae</taxon>
        <taxon>Candidatus Endonucleibacter</taxon>
    </lineage>
</organism>
<feature type="domain" description="Cytochrome c-type biogenesis protein H Ig-like" evidence="6">
    <location>
        <begin position="286"/>
        <end position="389"/>
    </location>
</feature>
<keyword evidence="9" id="KW-1185">Reference proteome</keyword>
<dbReference type="InterPro" id="IPR056412">
    <property type="entry name" value="Ig_CycH"/>
</dbReference>
<dbReference type="Gene3D" id="1.25.40.10">
    <property type="entry name" value="Tetratricopeptide repeat domain"/>
    <property type="match status" value="2"/>
</dbReference>
<feature type="domain" description="Cytochrome c-type biogenesis protein H TPR" evidence="7">
    <location>
        <begin position="152"/>
        <end position="258"/>
    </location>
</feature>
<dbReference type="PANTHER" id="PTHR47870:SF4">
    <property type="entry name" value="CYTOCHROME C-TYPE BIOGENESIS PROTEIN CYCH"/>
    <property type="match status" value="1"/>
</dbReference>
<dbReference type="InterPro" id="IPR017560">
    <property type="entry name" value="Cyt_c_biogenesis_CcmI"/>
</dbReference>
<dbReference type="GO" id="GO:0030313">
    <property type="term" value="C:cell envelope"/>
    <property type="evidence" value="ECO:0007669"/>
    <property type="project" value="UniProtKB-SubCell"/>
</dbReference>
<reference evidence="8 9" key="1">
    <citation type="journal article" date="2023" name="bioRxiv">
        <title>An intranuclear bacterial parasite of deep-sea mussels expresses apoptosis inhibitors acquired from its host.</title>
        <authorList>
            <person name="Gonzalez Porras M.A."/>
            <person name="Assie A."/>
            <person name="Tietjen M."/>
            <person name="Violette M."/>
            <person name="Kleiner M."/>
            <person name="Gruber-Vodicka H."/>
            <person name="Dubilier N."/>
            <person name="Leisch N."/>
        </authorList>
    </citation>
    <scope>NUCLEOTIDE SEQUENCE [LARGE SCALE GENOMIC DNA]</scope>
    <source>
        <strain evidence="8">IAP13</strain>
    </source>
</reference>
<dbReference type="InterPro" id="IPR051263">
    <property type="entry name" value="C-type_cytochrome_biogenesis"/>
</dbReference>
<comment type="subcellular location">
    <subcellularLocation>
        <location evidence="1">Cell envelope</location>
    </subcellularLocation>
</comment>
<name>A0AA90NUY5_9GAMM</name>
<accession>A0AA90NUY5</accession>
<comment type="caution">
    <text evidence="8">The sequence shown here is derived from an EMBL/GenBank/DDBJ whole genome shotgun (WGS) entry which is preliminary data.</text>
</comment>
<evidence type="ECO:0000256" key="5">
    <source>
        <dbReference type="PROSITE-ProRule" id="PRU00339"/>
    </source>
</evidence>
<keyword evidence="2" id="KW-0677">Repeat</keyword>
<dbReference type="AlphaFoldDB" id="A0AA90NUY5"/>
<evidence type="ECO:0000259" key="7">
    <source>
        <dbReference type="Pfam" id="PF23914"/>
    </source>
</evidence>
<dbReference type="GO" id="GO:0005886">
    <property type="term" value="C:plasma membrane"/>
    <property type="evidence" value="ECO:0007669"/>
    <property type="project" value="TreeGrafter"/>
</dbReference>
<dbReference type="GO" id="GO:0017004">
    <property type="term" value="P:cytochrome complex assembly"/>
    <property type="evidence" value="ECO:0007669"/>
    <property type="project" value="UniProtKB-KW"/>
</dbReference>
<feature type="repeat" description="TPR" evidence="5">
    <location>
        <begin position="158"/>
        <end position="191"/>
    </location>
</feature>
<gene>
    <name evidence="8" type="primary">ccmI</name>
    <name evidence="8" type="ORF">QS748_05555</name>
</gene>
<evidence type="ECO:0000259" key="6">
    <source>
        <dbReference type="Pfam" id="PF23892"/>
    </source>
</evidence>
<evidence type="ECO:0000313" key="9">
    <source>
        <dbReference type="Proteomes" id="UP001178148"/>
    </source>
</evidence>
<dbReference type="PANTHER" id="PTHR47870">
    <property type="entry name" value="CYTOCHROME C-TYPE BIOGENESIS PROTEIN CCMH"/>
    <property type="match status" value="1"/>
</dbReference>
<evidence type="ECO:0000256" key="4">
    <source>
        <dbReference type="ARBA" id="ARBA00022803"/>
    </source>
</evidence>
<dbReference type="NCBIfam" id="TIGR03142">
    <property type="entry name" value="cytochro_ccmI"/>
    <property type="match status" value="1"/>
</dbReference>
<dbReference type="PROSITE" id="PS50005">
    <property type="entry name" value="TPR"/>
    <property type="match status" value="1"/>
</dbReference>
<dbReference type="InterPro" id="IPR011990">
    <property type="entry name" value="TPR-like_helical_dom_sf"/>
</dbReference>
<dbReference type="InterPro" id="IPR019734">
    <property type="entry name" value="TPR_rpt"/>
</dbReference>
<protein>
    <submittedName>
        <fullName evidence="8">C-type cytochrome biogenesis protein CcmI</fullName>
    </submittedName>
</protein>
<sequence length="391" mass="43542">MIFWGIVFILILFAFLVTIPPLVSKYNEKHAYGQYTAQQYKNANLASFKEQQTDISLRVENNILSQLDADKLILELEKKLLSDLSHKDTAKAKTSPHVNIQVIIFLTFSIPLATLILYNKLGAHTEIAITNILNNKDATTEQVVALIEDWTEKQPENTQALYLLGSQYLTLGRLEDAVNEYRKLYVKSDRHPQISSHFAQALFLLEKQVITEEVRRLYQESLQMDPNNTTALGLKGIDAFEQTRYNDAANAWQMALKAEKDSHARQALVAGIEKAQELTEEKSSQITVLVSISPKLTSLSANTRVIIFARESGVQGPPAAAVAITVGELPRKVILDDSTAMIEGRLLSSISKLDIFARITLSGDAMRSDYQAVATGVDSSDHKVVELKITP</sequence>
<proteinExistence type="predicted"/>
<keyword evidence="4 5" id="KW-0802">TPR repeat</keyword>
<evidence type="ECO:0000256" key="3">
    <source>
        <dbReference type="ARBA" id="ARBA00022748"/>
    </source>
</evidence>
<dbReference type="InterPro" id="IPR056413">
    <property type="entry name" value="TPR_CcmH_CycH"/>
</dbReference>
<dbReference type="Pfam" id="PF23914">
    <property type="entry name" value="TPR_CcmH_CycH"/>
    <property type="match status" value="1"/>
</dbReference>
<dbReference type="Proteomes" id="UP001178148">
    <property type="component" value="Unassembled WGS sequence"/>
</dbReference>